<organism evidence="1 2">
    <name type="scientific">Melastoma candidum</name>
    <dbReference type="NCBI Taxonomy" id="119954"/>
    <lineage>
        <taxon>Eukaryota</taxon>
        <taxon>Viridiplantae</taxon>
        <taxon>Streptophyta</taxon>
        <taxon>Embryophyta</taxon>
        <taxon>Tracheophyta</taxon>
        <taxon>Spermatophyta</taxon>
        <taxon>Magnoliopsida</taxon>
        <taxon>eudicotyledons</taxon>
        <taxon>Gunneridae</taxon>
        <taxon>Pentapetalae</taxon>
        <taxon>rosids</taxon>
        <taxon>malvids</taxon>
        <taxon>Myrtales</taxon>
        <taxon>Melastomataceae</taxon>
        <taxon>Melastomatoideae</taxon>
        <taxon>Melastomateae</taxon>
        <taxon>Melastoma</taxon>
    </lineage>
</organism>
<protein>
    <submittedName>
        <fullName evidence="1">Uncharacterized protein</fullName>
    </submittedName>
</protein>
<gene>
    <name evidence="1" type="ORF">MLD38_033227</name>
</gene>
<sequence length="678" mass="75020">MGLLPPKQRAPPAVLLQSALFFISFVCRHSFCLEVEKNQSAWLLVNASRASGHPISDRLFGIFFEEINHAGAGGLWAELVNNRGFEAGGPNTPSYISPWSTIGNESYVMASTDRSSCFDLNKVALRLDVLCDDKGDNACPADGVGIYNPGFWGMNIEKGKTYKVVFHVRSSDSVNLSISLTGSSGSPVLASASVIASASDVLNWTKMEVRLEATATNHNSRLQITTNQQEVIWFDQVSAMPEDTYLGHGFRSDLMQMLAQIKPKFLRFPGGDYVKGEWLQNAFHWKDTVGPWEERPGHYNDVWNYWTDDALGFFEFLQLAEELGALPVWVFHSGFSIREEIETPNIHPFVREALDGLEFARGDSDSTWGSVRANMGHPKPFDLRYIAIGNQDCGRKNYRGNYLEFYNAIKQAYPDTQVISNCDGSSQKLDHPSDLYDVHVYTSANNMFSMAHQFDQMPRTGPKVFVSEYAVTDGGKGNLLAALAQAAFLIGLEKNSDIVDMASNAPLFVNANDRSFSNDAIVFDSSQIYGTPGYWVQSFFAESSGATILSTSLQTNSTSSLIASAISWQDSDNQNTYLRIKVVNYGSNSVNLKISLRGFDSNSIKLSGLSKSILTSAHPTDENTFQEPQKVFPKKSPLRSISKDVDVLLSPYSFTSLDFLEKPSILGIPRIEESSADM</sequence>
<dbReference type="EMBL" id="CM042889">
    <property type="protein sequence ID" value="KAI4319650.1"/>
    <property type="molecule type" value="Genomic_DNA"/>
</dbReference>
<reference evidence="2" key="1">
    <citation type="journal article" date="2023" name="Front. Plant Sci.">
        <title>Chromosomal-level genome assembly of Melastoma candidum provides insights into trichome evolution.</title>
        <authorList>
            <person name="Zhong Y."/>
            <person name="Wu W."/>
            <person name="Sun C."/>
            <person name="Zou P."/>
            <person name="Liu Y."/>
            <person name="Dai S."/>
            <person name="Zhou R."/>
        </authorList>
    </citation>
    <scope>NUCLEOTIDE SEQUENCE [LARGE SCALE GENOMIC DNA]</scope>
</reference>
<dbReference type="Proteomes" id="UP001057402">
    <property type="component" value="Chromosome 10"/>
</dbReference>
<evidence type="ECO:0000313" key="1">
    <source>
        <dbReference type="EMBL" id="KAI4319650.1"/>
    </source>
</evidence>
<proteinExistence type="predicted"/>
<accession>A0ACB9M7D3</accession>
<name>A0ACB9M7D3_9MYRT</name>
<keyword evidence="2" id="KW-1185">Reference proteome</keyword>
<evidence type="ECO:0000313" key="2">
    <source>
        <dbReference type="Proteomes" id="UP001057402"/>
    </source>
</evidence>
<comment type="caution">
    <text evidence="1">The sequence shown here is derived from an EMBL/GenBank/DDBJ whole genome shotgun (WGS) entry which is preliminary data.</text>
</comment>